<organism evidence="2 3">
    <name type="scientific">Dongia mobilis</name>
    <dbReference type="NCBI Taxonomy" id="578943"/>
    <lineage>
        <taxon>Bacteria</taxon>
        <taxon>Pseudomonadati</taxon>
        <taxon>Pseudomonadota</taxon>
        <taxon>Alphaproteobacteria</taxon>
        <taxon>Rhodospirillales</taxon>
        <taxon>Dongiaceae</taxon>
        <taxon>Dongia</taxon>
    </lineage>
</organism>
<dbReference type="RefSeq" id="WP_133613772.1">
    <property type="nucleotide sequence ID" value="NZ_SNYW01000008.1"/>
</dbReference>
<sequence length="183" mass="19689">MRAFEPSRRGRPKRAVANDDACGTTPAVQDGGTAELQLKRAQLARGLDPVLCAHPLDLLAARGWIAPSEQRAGWRYAGLYRRVNGRVTVSYGRFYAGFSGGGGGLPAADLDEADLARLEQLYRRAKADLLAAGNRVARMTEAVSVFAVWPGFVFSREGARSTACQRLRLGLAALGDSFAGPRR</sequence>
<keyword evidence="3" id="KW-1185">Reference proteome</keyword>
<evidence type="ECO:0000256" key="1">
    <source>
        <dbReference type="SAM" id="Coils"/>
    </source>
</evidence>
<reference evidence="2 3" key="1">
    <citation type="submission" date="2019-03" db="EMBL/GenBank/DDBJ databases">
        <title>Genomic Encyclopedia of Type Strains, Phase III (KMG-III): the genomes of soil and plant-associated and newly described type strains.</title>
        <authorList>
            <person name="Whitman W."/>
        </authorList>
    </citation>
    <scope>NUCLEOTIDE SEQUENCE [LARGE SCALE GENOMIC DNA]</scope>
    <source>
        <strain evidence="2 3">CGMCC 1.7660</strain>
    </source>
</reference>
<evidence type="ECO:0000313" key="2">
    <source>
        <dbReference type="EMBL" id="TDQ82500.1"/>
    </source>
</evidence>
<comment type="caution">
    <text evidence="2">The sequence shown here is derived from an EMBL/GenBank/DDBJ whole genome shotgun (WGS) entry which is preliminary data.</text>
</comment>
<accession>A0A4R6WUA9</accession>
<evidence type="ECO:0000313" key="3">
    <source>
        <dbReference type="Proteomes" id="UP000295783"/>
    </source>
</evidence>
<name>A0A4R6WUA9_9PROT</name>
<protein>
    <submittedName>
        <fullName evidence="2">Uncharacterized protein</fullName>
    </submittedName>
</protein>
<keyword evidence="1" id="KW-0175">Coiled coil</keyword>
<dbReference type="OrthoDB" id="7357442at2"/>
<gene>
    <name evidence="2" type="ORF">A8950_2323</name>
</gene>
<dbReference type="AlphaFoldDB" id="A0A4R6WUA9"/>
<proteinExistence type="predicted"/>
<feature type="coiled-coil region" evidence="1">
    <location>
        <begin position="108"/>
        <end position="135"/>
    </location>
</feature>
<dbReference type="EMBL" id="SNYW01000008">
    <property type="protein sequence ID" value="TDQ82500.1"/>
    <property type="molecule type" value="Genomic_DNA"/>
</dbReference>
<dbReference type="Proteomes" id="UP000295783">
    <property type="component" value="Unassembled WGS sequence"/>
</dbReference>